<evidence type="ECO:0000313" key="3">
    <source>
        <dbReference type="Proteomes" id="UP001239445"/>
    </source>
</evidence>
<feature type="compositionally biased region" description="Basic and acidic residues" evidence="1">
    <location>
        <begin position="433"/>
        <end position="445"/>
    </location>
</feature>
<feature type="compositionally biased region" description="Basic and acidic residues" evidence="1">
    <location>
        <begin position="414"/>
        <end position="426"/>
    </location>
</feature>
<feature type="compositionally biased region" description="Low complexity" evidence="1">
    <location>
        <begin position="256"/>
        <end position="265"/>
    </location>
</feature>
<reference evidence="2" key="1">
    <citation type="submission" date="2023-06" db="EMBL/GenBank/DDBJ databases">
        <title>Genome-scale phylogeny and comparative genomics of the fungal order Sordariales.</title>
        <authorList>
            <consortium name="Lawrence Berkeley National Laboratory"/>
            <person name="Hensen N."/>
            <person name="Bonometti L."/>
            <person name="Westerberg I."/>
            <person name="Brannstrom I.O."/>
            <person name="Guillou S."/>
            <person name="Cros-Aarteil S."/>
            <person name="Calhoun S."/>
            <person name="Haridas S."/>
            <person name="Kuo A."/>
            <person name="Mondo S."/>
            <person name="Pangilinan J."/>
            <person name="Riley R."/>
            <person name="Labutti K."/>
            <person name="Andreopoulos B."/>
            <person name="Lipzen A."/>
            <person name="Chen C."/>
            <person name="Yanf M."/>
            <person name="Daum C."/>
            <person name="Ng V."/>
            <person name="Clum A."/>
            <person name="Steindorff A."/>
            <person name="Ohm R."/>
            <person name="Martin F."/>
            <person name="Silar P."/>
            <person name="Natvig D."/>
            <person name="Lalanne C."/>
            <person name="Gautier V."/>
            <person name="Ament-Velasquez S.L."/>
            <person name="Kruys A."/>
            <person name="Hutchinson M.I."/>
            <person name="Powell A.J."/>
            <person name="Barry K."/>
            <person name="Miller A.N."/>
            <person name="Grigoriev I.V."/>
            <person name="Debuchy R."/>
            <person name="Gladieux P."/>
            <person name="Thoren M.H."/>
            <person name="Johannesson H."/>
        </authorList>
    </citation>
    <scope>NUCLEOTIDE SEQUENCE</scope>
    <source>
        <strain evidence="2">PSN4</strain>
    </source>
</reference>
<name>A0AAJ0BMR1_9PEZI</name>
<gene>
    <name evidence="2" type="ORF">QBC47DRAFT_409182</name>
</gene>
<feature type="compositionally biased region" description="Basic residues" evidence="1">
    <location>
        <begin position="1"/>
        <end position="20"/>
    </location>
</feature>
<feature type="compositionally biased region" description="Polar residues" evidence="1">
    <location>
        <begin position="93"/>
        <end position="110"/>
    </location>
</feature>
<sequence length="452" mass="50113">MNKGAHHHSSNSRGKRKGKGKEKDEPRQSPEVSRRHYPPGEAYGYSQDQPDPGHYLTGEHGEGYTGQSQVYHDEANGQFTASHEQDFGDDGTTPYSETDGSHYILSSPQPQFGPASGSIDQPYDFGQDHGEPSSFQDEWANDDRDQTAGYGQPQLQGDPDRPGGDTGLQGVQESMFELNLQDGIPDGQLGDQSSSHIRGGGGYLAEPLEVVPLSTSTWEPTDEVEDGTSNHEDYGANQDHGYNAASDWPDSQEDGSSYPSSSQHSAYPDYQDSERYAKPKIKCITLHVRRKNTKKPWLTLRAMLDSANSLGPMICQEALDKLGFGEKDITTGPRTFATVNQEFATTFGGLKLNYRHDGGEKDRKNIFDVVNTIPGKFDMILPSESYAPGPFYAPVDDDADVVAATIASSSPMTEEERQLQKDRLREQEEEAKELERERLAKQEQKKKNKKKR</sequence>
<protein>
    <submittedName>
        <fullName evidence="2">Uncharacterized protein</fullName>
    </submittedName>
</protein>
<dbReference type="EMBL" id="MU839827">
    <property type="protein sequence ID" value="KAK1761150.1"/>
    <property type="molecule type" value="Genomic_DNA"/>
</dbReference>
<comment type="caution">
    <text evidence="2">The sequence shown here is derived from an EMBL/GenBank/DDBJ whole genome shotgun (WGS) entry which is preliminary data.</text>
</comment>
<feature type="region of interest" description="Disordered" evidence="1">
    <location>
        <begin position="406"/>
        <end position="452"/>
    </location>
</feature>
<proteinExistence type="predicted"/>
<evidence type="ECO:0000256" key="1">
    <source>
        <dbReference type="SAM" id="MobiDB-lite"/>
    </source>
</evidence>
<feature type="compositionally biased region" description="Basic and acidic residues" evidence="1">
    <location>
        <begin position="21"/>
        <end position="34"/>
    </location>
</feature>
<keyword evidence="3" id="KW-1185">Reference proteome</keyword>
<feature type="region of interest" description="Disordered" evidence="1">
    <location>
        <begin position="1"/>
        <end position="203"/>
    </location>
</feature>
<dbReference type="Proteomes" id="UP001239445">
    <property type="component" value="Unassembled WGS sequence"/>
</dbReference>
<accession>A0AAJ0BMR1</accession>
<organism evidence="2 3">
    <name type="scientific">Echria macrotheca</name>
    <dbReference type="NCBI Taxonomy" id="438768"/>
    <lineage>
        <taxon>Eukaryota</taxon>
        <taxon>Fungi</taxon>
        <taxon>Dikarya</taxon>
        <taxon>Ascomycota</taxon>
        <taxon>Pezizomycotina</taxon>
        <taxon>Sordariomycetes</taxon>
        <taxon>Sordariomycetidae</taxon>
        <taxon>Sordariales</taxon>
        <taxon>Schizotheciaceae</taxon>
        <taxon>Echria</taxon>
    </lineage>
</organism>
<dbReference type="AlphaFoldDB" id="A0AAJ0BMR1"/>
<feature type="region of interest" description="Disordered" evidence="1">
    <location>
        <begin position="217"/>
        <end position="272"/>
    </location>
</feature>
<evidence type="ECO:0000313" key="2">
    <source>
        <dbReference type="EMBL" id="KAK1761150.1"/>
    </source>
</evidence>